<feature type="domain" description="ThuA-like" evidence="1">
    <location>
        <begin position="15"/>
        <end position="242"/>
    </location>
</feature>
<dbReference type="InterPro" id="IPR029010">
    <property type="entry name" value="ThuA-like"/>
</dbReference>
<gene>
    <name evidence="2" type="ORF">B0T18DRAFT_420163</name>
</gene>
<evidence type="ECO:0000313" key="2">
    <source>
        <dbReference type="EMBL" id="KAK0741445.1"/>
    </source>
</evidence>
<reference evidence="2" key="1">
    <citation type="submission" date="2023-06" db="EMBL/GenBank/DDBJ databases">
        <title>Genome-scale phylogeny and comparative genomics of the fungal order Sordariales.</title>
        <authorList>
            <consortium name="Lawrence Berkeley National Laboratory"/>
            <person name="Hensen N."/>
            <person name="Bonometti L."/>
            <person name="Westerberg I."/>
            <person name="Brannstrom I.O."/>
            <person name="Guillou S."/>
            <person name="Cros-Aarteil S."/>
            <person name="Calhoun S."/>
            <person name="Haridas S."/>
            <person name="Kuo A."/>
            <person name="Mondo S."/>
            <person name="Pangilinan J."/>
            <person name="Riley R."/>
            <person name="LaButti K."/>
            <person name="Andreopoulos B."/>
            <person name="Lipzen A."/>
            <person name="Chen C."/>
            <person name="Yanf M."/>
            <person name="Daum C."/>
            <person name="Ng V."/>
            <person name="Clum A."/>
            <person name="Steindorff A."/>
            <person name="Ohm R."/>
            <person name="Martin F."/>
            <person name="Silar P."/>
            <person name="Natvig D."/>
            <person name="Lalanne C."/>
            <person name="Gautier V."/>
            <person name="Ament-velasquez S.L."/>
            <person name="Kruys A."/>
            <person name="Hutchinson M.I."/>
            <person name="Powell A.J."/>
            <person name="Barry K."/>
            <person name="Miller A.N."/>
            <person name="Grigoriev I.V."/>
            <person name="Debuchy R."/>
            <person name="Gladieux P."/>
            <person name="Thoren M.H."/>
            <person name="Johannesson H."/>
        </authorList>
    </citation>
    <scope>NUCLEOTIDE SEQUENCE</scope>
    <source>
        <strain evidence="2">SMH3187-1</strain>
    </source>
</reference>
<dbReference type="AlphaFoldDB" id="A0AA40ELB5"/>
<dbReference type="EMBL" id="JAUKUD010000006">
    <property type="protein sequence ID" value="KAK0741445.1"/>
    <property type="molecule type" value="Genomic_DNA"/>
</dbReference>
<sequence>MPPSILLLPTTTPPSYTHPCIPFATAALTCLLTAHNLPFTVAPSSSSDLLTFFFSPSNTTTDPDPLAPYTLLLLLHSAGDFLPAPLLPSFRSFLSRGGAVVAIHGAATGMPSWPLYGSVLGGVFKRHPAPALSTVDIVGVGHPVMRDSLGKGKGMRQREGGEWEWEWFDEWYEFETDPREAPGGVEVLISGGGQGAGYPVAWCREAVEGERGRVFYTALGHFEEAYEDEGFMAQVLGAVMWAAGEK</sequence>
<dbReference type="Proteomes" id="UP001172155">
    <property type="component" value="Unassembled WGS sequence"/>
</dbReference>
<evidence type="ECO:0000313" key="3">
    <source>
        <dbReference type="Proteomes" id="UP001172155"/>
    </source>
</evidence>
<dbReference type="SUPFAM" id="SSF52317">
    <property type="entry name" value="Class I glutamine amidotransferase-like"/>
    <property type="match status" value="1"/>
</dbReference>
<dbReference type="Gene3D" id="3.40.50.880">
    <property type="match status" value="1"/>
</dbReference>
<proteinExistence type="predicted"/>
<dbReference type="InterPro" id="IPR029062">
    <property type="entry name" value="Class_I_gatase-like"/>
</dbReference>
<dbReference type="Pfam" id="PF06283">
    <property type="entry name" value="ThuA"/>
    <property type="match status" value="1"/>
</dbReference>
<accession>A0AA40ELB5</accession>
<dbReference type="PANTHER" id="PTHR40469">
    <property type="entry name" value="SECRETED GLYCOSYL HYDROLASE"/>
    <property type="match status" value="1"/>
</dbReference>
<keyword evidence="3" id="KW-1185">Reference proteome</keyword>
<organism evidence="2 3">
    <name type="scientific">Schizothecium vesticola</name>
    <dbReference type="NCBI Taxonomy" id="314040"/>
    <lineage>
        <taxon>Eukaryota</taxon>
        <taxon>Fungi</taxon>
        <taxon>Dikarya</taxon>
        <taxon>Ascomycota</taxon>
        <taxon>Pezizomycotina</taxon>
        <taxon>Sordariomycetes</taxon>
        <taxon>Sordariomycetidae</taxon>
        <taxon>Sordariales</taxon>
        <taxon>Schizotheciaceae</taxon>
        <taxon>Schizothecium</taxon>
    </lineage>
</organism>
<comment type="caution">
    <text evidence="2">The sequence shown here is derived from an EMBL/GenBank/DDBJ whole genome shotgun (WGS) entry which is preliminary data.</text>
</comment>
<dbReference type="PANTHER" id="PTHR40469:SF2">
    <property type="entry name" value="GALACTOSE-BINDING DOMAIN-LIKE SUPERFAMILY PROTEIN"/>
    <property type="match status" value="1"/>
</dbReference>
<name>A0AA40ELB5_9PEZI</name>
<evidence type="ECO:0000259" key="1">
    <source>
        <dbReference type="Pfam" id="PF06283"/>
    </source>
</evidence>
<protein>
    <submittedName>
        <fullName evidence="2">Trehalose utilization-domain-containing protein</fullName>
    </submittedName>
</protein>